<keyword evidence="2" id="KW-0808">Transferase</keyword>
<sequence>MTPQEAAGAPGRTTVLVVQQDDGDPLGPARRWLAEEGVGCEVLEAHRGAPVPGRVRGRSGLLVLGGEAGATQDEAHPWLAPVRDLIATTVATGLPFLGVCLGHQMAAVALGGRVTPNPHGPSRGLLPWGPTVPGRGDPLTCALEPGSDVLHWNDDVVVELPTGAVALGSSPDGTVQAARYAPRAWGVQFHPEAAAEVVQGWGHAAPSPSERATVTALRQREHELHAAWAALVRRFGQLLHEG</sequence>
<evidence type="ECO:0000313" key="3">
    <source>
        <dbReference type="Proteomes" id="UP000253790"/>
    </source>
</evidence>
<dbReference type="PROSITE" id="PS51273">
    <property type="entry name" value="GATASE_TYPE_1"/>
    <property type="match status" value="1"/>
</dbReference>
<accession>A0A345NRG7</accession>
<proteinExistence type="predicted"/>
<keyword evidence="2" id="KW-0315">Glutamine amidotransferase</keyword>
<dbReference type="KEGG" id="orn:DV701_17250"/>
<dbReference type="PANTHER" id="PTHR42695">
    <property type="entry name" value="GLUTAMINE AMIDOTRANSFERASE YLR126C-RELATED"/>
    <property type="match status" value="1"/>
</dbReference>
<protein>
    <submittedName>
        <fullName evidence="2">Type 1 glutamine amidotransferase</fullName>
    </submittedName>
</protein>
<keyword evidence="3" id="KW-1185">Reference proteome</keyword>
<dbReference type="CDD" id="cd01741">
    <property type="entry name" value="GATase1_1"/>
    <property type="match status" value="1"/>
</dbReference>
<dbReference type="PANTHER" id="PTHR42695:SF5">
    <property type="entry name" value="GLUTAMINE AMIDOTRANSFERASE YLR126C-RELATED"/>
    <property type="match status" value="1"/>
</dbReference>
<dbReference type="AlphaFoldDB" id="A0A345NRG7"/>
<dbReference type="InterPro" id="IPR044992">
    <property type="entry name" value="ChyE-like"/>
</dbReference>
<dbReference type="EMBL" id="CP031229">
    <property type="protein sequence ID" value="AXH97625.1"/>
    <property type="molecule type" value="Genomic_DNA"/>
</dbReference>
<evidence type="ECO:0000259" key="1">
    <source>
        <dbReference type="Pfam" id="PF00117"/>
    </source>
</evidence>
<reference evidence="2 3" key="1">
    <citation type="submission" date="2018-07" db="EMBL/GenBank/DDBJ databases">
        <title>Complete genome sequencing of Ornithinimicrobium sp. AMA3305.</title>
        <authorList>
            <person name="Bae J.-W."/>
        </authorList>
    </citation>
    <scope>NUCLEOTIDE SEQUENCE [LARGE SCALE GENOMIC DNA]</scope>
    <source>
        <strain evidence="2 3">AMA3305</strain>
    </source>
</reference>
<dbReference type="Gene3D" id="3.40.50.880">
    <property type="match status" value="1"/>
</dbReference>
<gene>
    <name evidence="2" type="ORF">DV701_17250</name>
</gene>
<dbReference type="OrthoDB" id="5196541at2"/>
<feature type="domain" description="Glutamine amidotransferase" evidence="1">
    <location>
        <begin position="85"/>
        <end position="194"/>
    </location>
</feature>
<dbReference type="InterPro" id="IPR017926">
    <property type="entry name" value="GATASE"/>
</dbReference>
<dbReference type="GO" id="GO:0005829">
    <property type="term" value="C:cytosol"/>
    <property type="evidence" value="ECO:0007669"/>
    <property type="project" value="TreeGrafter"/>
</dbReference>
<dbReference type="SUPFAM" id="SSF52317">
    <property type="entry name" value="Class I glutamine amidotransferase-like"/>
    <property type="match status" value="1"/>
</dbReference>
<organism evidence="2 3">
    <name type="scientific">Ornithinimicrobium avium</name>
    <dbReference type="NCBI Taxonomy" id="2283195"/>
    <lineage>
        <taxon>Bacteria</taxon>
        <taxon>Bacillati</taxon>
        <taxon>Actinomycetota</taxon>
        <taxon>Actinomycetes</taxon>
        <taxon>Micrococcales</taxon>
        <taxon>Ornithinimicrobiaceae</taxon>
        <taxon>Ornithinimicrobium</taxon>
    </lineage>
</organism>
<dbReference type="GO" id="GO:0016740">
    <property type="term" value="F:transferase activity"/>
    <property type="evidence" value="ECO:0007669"/>
    <property type="project" value="UniProtKB-KW"/>
</dbReference>
<name>A0A345NRG7_9MICO</name>
<dbReference type="Proteomes" id="UP000253790">
    <property type="component" value="Chromosome"/>
</dbReference>
<dbReference type="Pfam" id="PF00117">
    <property type="entry name" value="GATase"/>
    <property type="match status" value="1"/>
</dbReference>
<evidence type="ECO:0000313" key="2">
    <source>
        <dbReference type="EMBL" id="AXH97625.1"/>
    </source>
</evidence>
<dbReference type="InterPro" id="IPR029062">
    <property type="entry name" value="Class_I_gatase-like"/>
</dbReference>
<dbReference type="RefSeq" id="WP_114930169.1">
    <property type="nucleotide sequence ID" value="NZ_CP031229.1"/>
</dbReference>